<dbReference type="Proteomes" id="UP000604083">
    <property type="component" value="Unassembled WGS sequence"/>
</dbReference>
<dbReference type="PANTHER" id="PTHR31683">
    <property type="entry name" value="PECTATE LYASE 18-RELATED"/>
    <property type="match status" value="1"/>
</dbReference>
<accession>A0A934RRS5</accession>
<evidence type="ECO:0000313" key="5">
    <source>
        <dbReference type="Proteomes" id="UP000604083"/>
    </source>
</evidence>
<dbReference type="AlphaFoldDB" id="A0A934RRS5"/>
<dbReference type="RefSeq" id="WP_200392167.1">
    <property type="nucleotide sequence ID" value="NZ_JAENIO010000030.1"/>
</dbReference>
<evidence type="ECO:0000259" key="3">
    <source>
        <dbReference type="SMART" id="SM00656"/>
    </source>
</evidence>
<keyword evidence="1 2" id="KW-0456">Lyase</keyword>
<keyword evidence="2" id="KW-0119">Carbohydrate metabolism</keyword>
<organism evidence="4 5">
    <name type="scientific">Roseibacillus ishigakijimensis</name>
    <dbReference type="NCBI Taxonomy" id="454146"/>
    <lineage>
        <taxon>Bacteria</taxon>
        <taxon>Pseudomonadati</taxon>
        <taxon>Verrucomicrobiota</taxon>
        <taxon>Verrucomicrobiia</taxon>
        <taxon>Verrucomicrobiales</taxon>
        <taxon>Verrucomicrobiaceae</taxon>
        <taxon>Roseibacillus</taxon>
    </lineage>
</organism>
<dbReference type="Pfam" id="PF00544">
    <property type="entry name" value="Pectate_lyase_4"/>
    <property type="match status" value="1"/>
</dbReference>
<dbReference type="SUPFAM" id="SSF51126">
    <property type="entry name" value="Pectin lyase-like"/>
    <property type="match status" value="1"/>
</dbReference>
<comment type="caution">
    <text evidence="4">The sequence shown here is derived from an EMBL/GenBank/DDBJ whole genome shotgun (WGS) entry which is preliminary data.</text>
</comment>
<gene>
    <name evidence="4" type="ORF">JIN78_11725</name>
</gene>
<comment type="subcellular location">
    <subcellularLocation>
        <location evidence="2">Secreted</location>
    </subcellularLocation>
</comment>
<dbReference type="EMBL" id="JAENIO010000030">
    <property type="protein sequence ID" value="MBK1834732.1"/>
    <property type="molecule type" value="Genomic_DNA"/>
</dbReference>
<dbReference type="PANTHER" id="PTHR31683:SF18">
    <property type="entry name" value="PECTATE LYASE 21-RELATED"/>
    <property type="match status" value="1"/>
</dbReference>
<dbReference type="InterPro" id="IPR045032">
    <property type="entry name" value="PEL"/>
</dbReference>
<dbReference type="GO" id="GO:0030570">
    <property type="term" value="F:pectate lyase activity"/>
    <property type="evidence" value="ECO:0007669"/>
    <property type="project" value="InterPro"/>
</dbReference>
<comment type="similarity">
    <text evidence="2">Belongs to the polysaccharide lyase 1 family.</text>
</comment>
<dbReference type="GO" id="GO:0005576">
    <property type="term" value="C:extracellular region"/>
    <property type="evidence" value="ECO:0007669"/>
    <property type="project" value="UniProtKB-SubCell"/>
</dbReference>
<name>A0A934RRS5_9BACT</name>
<dbReference type="InterPro" id="IPR002022">
    <property type="entry name" value="Pec_lyase"/>
</dbReference>
<dbReference type="GO" id="GO:0000272">
    <property type="term" value="P:polysaccharide catabolic process"/>
    <property type="evidence" value="ECO:0007669"/>
    <property type="project" value="UniProtKB-KW"/>
</dbReference>
<feature type="domain" description="Pectate lyase" evidence="3">
    <location>
        <begin position="50"/>
        <end position="259"/>
    </location>
</feature>
<sequence>MEQQTFGKNRPLGRGGAVLVCLLALAGGPLWAELQADGFAALGKGTSGGGEARPVRVADEASFLAAVKGHEKKVIHVAGPIVLSKSVSIGSHTTLSGVAADAGFSGGAFKIQGENVIVQGLSFGPAKGDLMEISGARRVFVTQCDFRDSSDELCSIVRGADLVTISWCRFFFENPDSHSFAHLIGNSDKATGDRGKLRVTLHHNWYTTGVRGRQPRVRFGQVHLYNNLYDFADTGYAIGTGKECQVRVEATHFAGVRQAWKDHGGSKDGRIGWRHLKFSQGSHEPGYMENSFPVFEVPYEFQPDPVERVAEIVRERAGHR</sequence>
<proteinExistence type="inferred from homology"/>
<reference evidence="4" key="1">
    <citation type="submission" date="2021-01" db="EMBL/GenBank/DDBJ databases">
        <title>Modified the classification status of verrucomicrobia.</title>
        <authorList>
            <person name="Feng X."/>
        </authorList>
    </citation>
    <scope>NUCLEOTIDE SEQUENCE</scope>
    <source>
        <strain evidence="4">KCTC 12986</strain>
    </source>
</reference>
<evidence type="ECO:0000313" key="4">
    <source>
        <dbReference type="EMBL" id="MBK1834732.1"/>
    </source>
</evidence>
<evidence type="ECO:0000256" key="1">
    <source>
        <dbReference type="ARBA" id="ARBA00023239"/>
    </source>
</evidence>
<keyword evidence="2" id="KW-0964">Secreted</keyword>
<dbReference type="InterPro" id="IPR012334">
    <property type="entry name" value="Pectin_lyas_fold"/>
</dbReference>
<evidence type="ECO:0000256" key="2">
    <source>
        <dbReference type="RuleBase" id="RU361173"/>
    </source>
</evidence>
<dbReference type="InterPro" id="IPR011050">
    <property type="entry name" value="Pectin_lyase_fold/virulence"/>
</dbReference>
<protein>
    <recommendedName>
        <fullName evidence="3">Pectate lyase domain-containing protein</fullName>
    </recommendedName>
</protein>
<dbReference type="SMART" id="SM00656">
    <property type="entry name" value="Amb_all"/>
    <property type="match status" value="1"/>
</dbReference>
<keyword evidence="2" id="KW-0624">Polysaccharide degradation</keyword>
<dbReference type="Gene3D" id="2.160.20.10">
    <property type="entry name" value="Single-stranded right-handed beta-helix, Pectin lyase-like"/>
    <property type="match status" value="1"/>
</dbReference>
<keyword evidence="5" id="KW-1185">Reference proteome</keyword>